<evidence type="ECO:0000313" key="2">
    <source>
        <dbReference type="Proteomes" id="UP000007110"/>
    </source>
</evidence>
<dbReference type="Proteomes" id="UP000007110">
    <property type="component" value="Unassembled WGS sequence"/>
</dbReference>
<reference evidence="1" key="2">
    <citation type="submission" date="2021-01" db="UniProtKB">
        <authorList>
            <consortium name="EnsemblMetazoa"/>
        </authorList>
    </citation>
    <scope>IDENTIFICATION</scope>
</reference>
<dbReference type="FunCoup" id="A0A7M7PT62">
    <property type="interactions" value="712"/>
</dbReference>
<evidence type="ECO:0008006" key="3">
    <source>
        <dbReference type="Google" id="ProtNLM"/>
    </source>
</evidence>
<dbReference type="EnsemblMetazoa" id="XM_030998851">
    <property type="protein sequence ID" value="XP_030854711"/>
    <property type="gene ID" value="LOC593766"/>
</dbReference>
<dbReference type="OrthoDB" id="5859291at2759"/>
<dbReference type="InterPro" id="IPR032675">
    <property type="entry name" value="LRR_dom_sf"/>
</dbReference>
<name>A0A7M7PT62_STRPU</name>
<keyword evidence="2" id="KW-1185">Reference proteome</keyword>
<accession>A0A7M7PT62</accession>
<dbReference type="OMA" id="IFDMLYV"/>
<dbReference type="KEGG" id="spu:593766"/>
<dbReference type="SUPFAM" id="SSF52047">
    <property type="entry name" value="RNI-like"/>
    <property type="match status" value="1"/>
</dbReference>
<dbReference type="Gene3D" id="3.80.10.10">
    <property type="entry name" value="Ribonuclease Inhibitor"/>
    <property type="match status" value="1"/>
</dbReference>
<dbReference type="CTD" id="27109"/>
<protein>
    <recommendedName>
        <fullName evidence="3">Mitochondrial ATP synthase regulatory component factor B</fullName>
    </recommendedName>
</protein>
<evidence type="ECO:0000313" key="1">
    <source>
        <dbReference type="EnsemblMetazoa" id="XP_030854711"/>
    </source>
</evidence>
<dbReference type="RefSeq" id="XP_030854711.1">
    <property type="nucleotide sequence ID" value="XM_030998851.1"/>
</dbReference>
<reference evidence="2" key="1">
    <citation type="submission" date="2015-02" db="EMBL/GenBank/DDBJ databases">
        <title>Genome sequencing for Strongylocentrotus purpuratus.</title>
        <authorList>
            <person name="Murali S."/>
            <person name="Liu Y."/>
            <person name="Vee V."/>
            <person name="English A."/>
            <person name="Wang M."/>
            <person name="Skinner E."/>
            <person name="Han Y."/>
            <person name="Muzny D.M."/>
            <person name="Worley K.C."/>
            <person name="Gibbs R.A."/>
        </authorList>
    </citation>
    <scope>NUCLEOTIDE SEQUENCE</scope>
</reference>
<dbReference type="AlphaFoldDB" id="A0A7M7PT62"/>
<proteinExistence type="predicted"/>
<dbReference type="GeneID" id="593766"/>
<sequence length="222" mass="25297">MASLLWRNMYGQGRCLARGILPQHHLESRSLWGMLNAVFNQVDRSRIKEVGPDRAAAEWLLRCGASVKFRDFERWTVDYNLLPTGGRDRLKIVEVDATDSSIMHIGFEHFQGVEHLLYVKLHHCTYLQDMCVSKLVYLKDSLEELQISSCGDVTDKGLATLHHLHKLEKLFLCDLPAVKDMEGVIHILGSALPNCEIRYLSLEGLKDLKRLGKDGMKENLDP</sequence>
<organism evidence="1 2">
    <name type="scientific">Strongylocentrotus purpuratus</name>
    <name type="common">Purple sea urchin</name>
    <dbReference type="NCBI Taxonomy" id="7668"/>
    <lineage>
        <taxon>Eukaryota</taxon>
        <taxon>Metazoa</taxon>
        <taxon>Echinodermata</taxon>
        <taxon>Eleutherozoa</taxon>
        <taxon>Echinozoa</taxon>
        <taxon>Echinoidea</taxon>
        <taxon>Euechinoidea</taxon>
        <taxon>Echinacea</taxon>
        <taxon>Camarodonta</taxon>
        <taxon>Echinidea</taxon>
        <taxon>Strongylocentrotidae</taxon>
        <taxon>Strongylocentrotus</taxon>
    </lineage>
</organism>
<dbReference type="InParanoid" id="A0A7M7PT62"/>